<gene>
    <name evidence="1" type="ORF">L3Q82_021493</name>
</gene>
<evidence type="ECO:0000313" key="2">
    <source>
        <dbReference type="Proteomes" id="UP000831701"/>
    </source>
</evidence>
<feature type="non-terminal residue" evidence="1">
    <location>
        <position position="1"/>
    </location>
</feature>
<organism evidence="1 2">
    <name type="scientific">Scortum barcoo</name>
    <name type="common">barcoo grunter</name>
    <dbReference type="NCBI Taxonomy" id="214431"/>
    <lineage>
        <taxon>Eukaryota</taxon>
        <taxon>Metazoa</taxon>
        <taxon>Chordata</taxon>
        <taxon>Craniata</taxon>
        <taxon>Vertebrata</taxon>
        <taxon>Euteleostomi</taxon>
        <taxon>Actinopterygii</taxon>
        <taxon>Neopterygii</taxon>
        <taxon>Teleostei</taxon>
        <taxon>Neoteleostei</taxon>
        <taxon>Acanthomorphata</taxon>
        <taxon>Eupercaria</taxon>
        <taxon>Centrarchiformes</taxon>
        <taxon>Terapontoidei</taxon>
        <taxon>Terapontidae</taxon>
        <taxon>Scortum</taxon>
    </lineage>
</organism>
<keyword evidence="2" id="KW-1185">Reference proteome</keyword>
<comment type="caution">
    <text evidence="1">The sequence shown here is derived from an EMBL/GenBank/DDBJ whole genome shotgun (WGS) entry which is preliminary data.</text>
</comment>
<reference evidence="1" key="1">
    <citation type="submission" date="2022-04" db="EMBL/GenBank/DDBJ databases">
        <title>Jade perch genome.</title>
        <authorList>
            <person name="Chao B."/>
        </authorList>
    </citation>
    <scope>NUCLEOTIDE SEQUENCE</scope>
    <source>
        <strain evidence="1">CB-2022</strain>
    </source>
</reference>
<protein>
    <submittedName>
        <fullName evidence="1">Uncharacterized protein</fullName>
    </submittedName>
</protein>
<accession>A0ACB8X5D5</accession>
<name>A0ACB8X5D5_9TELE</name>
<proteinExistence type="predicted"/>
<dbReference type="Proteomes" id="UP000831701">
    <property type="component" value="Chromosome 3"/>
</dbReference>
<sequence length="457" mass="51606">PFPSGINISFQSITTADRCVQALRSCWGAVEQVRSYYVDWRMLRDVKRRQMAFDYADERLRINALRKNNILPKDLQELADKEIAELPRDSCPVRIRNRQTTSTGTSLPLATHNYLLLYAGNPAAHRLLRRRPGTGLPLTGLSMDASNLPPATLFHPLTPLPHQTPTKTHAGSLPQSASHAVPATQAGDKAQHDVSRPADRCPLSRIRVRALNYKSGQTSCPATTGVPPGYISEGKINQLEADLVELASLLEKAERKRVQELLKQEQKKVEKELTVKRQQKEQQARREADPSAASKAMYTVKITNYAWDQSEKFVKIYLTLKNVHKIPSENVEVTFTQGSFSVLVKDLDGKNHQMTVLNLLYPIDEKDSCKKIKTDMVLVMCKKQTAKKWECLTKVEKQSKEKDSKPSVDDNTDPSEGLMSMLKKIYSEGDDEMKRTINKAWSESQENKIRGEGMMDF</sequence>
<evidence type="ECO:0000313" key="1">
    <source>
        <dbReference type="EMBL" id="KAI3374964.1"/>
    </source>
</evidence>
<dbReference type="EMBL" id="CM041533">
    <property type="protein sequence ID" value="KAI3374964.1"/>
    <property type="molecule type" value="Genomic_DNA"/>
</dbReference>